<dbReference type="AlphaFoldDB" id="A0AAD5V575"/>
<evidence type="ECO:0000313" key="4">
    <source>
        <dbReference type="Proteomes" id="UP001212997"/>
    </source>
</evidence>
<feature type="region of interest" description="Disordered" evidence="1">
    <location>
        <begin position="78"/>
        <end position="104"/>
    </location>
</feature>
<dbReference type="EMBL" id="JANAWD010000116">
    <property type="protein sequence ID" value="KAJ3486600.1"/>
    <property type="molecule type" value="Genomic_DNA"/>
</dbReference>
<dbReference type="PANTHER" id="PTHR33096:SF1">
    <property type="entry name" value="CXC1-LIKE CYSTEINE CLUSTER ASSOCIATED WITH KDZ TRANSPOSASES DOMAIN-CONTAINING PROTEIN"/>
    <property type="match status" value="1"/>
</dbReference>
<protein>
    <recommendedName>
        <fullName evidence="2">CxC1-like cysteine cluster associated with KDZ transposases domain-containing protein</fullName>
    </recommendedName>
</protein>
<dbReference type="Proteomes" id="UP001212997">
    <property type="component" value="Unassembled WGS sequence"/>
</dbReference>
<feature type="region of interest" description="Disordered" evidence="1">
    <location>
        <begin position="295"/>
        <end position="342"/>
    </location>
</feature>
<comment type="caution">
    <text evidence="3">The sequence shown here is derived from an EMBL/GenBank/DDBJ whole genome shotgun (WGS) entry which is preliminary data.</text>
</comment>
<reference evidence="3" key="1">
    <citation type="submission" date="2022-07" db="EMBL/GenBank/DDBJ databases">
        <title>Genome Sequence of Physisporinus lineatus.</title>
        <authorList>
            <person name="Buettner E."/>
        </authorList>
    </citation>
    <scope>NUCLEOTIDE SEQUENCE</scope>
    <source>
        <strain evidence="3">VT162</strain>
    </source>
</reference>
<name>A0AAD5V575_9APHY</name>
<organism evidence="3 4">
    <name type="scientific">Meripilus lineatus</name>
    <dbReference type="NCBI Taxonomy" id="2056292"/>
    <lineage>
        <taxon>Eukaryota</taxon>
        <taxon>Fungi</taxon>
        <taxon>Dikarya</taxon>
        <taxon>Basidiomycota</taxon>
        <taxon>Agaricomycotina</taxon>
        <taxon>Agaricomycetes</taxon>
        <taxon>Polyporales</taxon>
        <taxon>Meripilaceae</taxon>
        <taxon>Meripilus</taxon>
    </lineage>
</organism>
<feature type="compositionally biased region" description="Pro residues" evidence="1">
    <location>
        <begin position="311"/>
        <end position="321"/>
    </location>
</feature>
<proteinExistence type="predicted"/>
<accession>A0AAD5V575</accession>
<dbReference type="InterPro" id="IPR041320">
    <property type="entry name" value="CxC1"/>
</dbReference>
<dbReference type="Pfam" id="PF18802">
    <property type="entry name" value="CxC1"/>
    <property type="match status" value="1"/>
</dbReference>
<sequence length="1078" mass="122743">MKYLLDAETHSLTNHVCSSLQPTLPVKEEKTAAYPVTSVRTFLLSEAPRTRLPPATRTLGLPRHPDHLTIATRTYTQLVNPPSASRPDRPDDPQDPFLSEDNATNNEFNDTLYHFVGDDDVNRNHQKRQRQWYNWQHETIPSLVQPFLSILRETSSLREPPAPAPPYDCSCGSGRSLKVICVYFERLKEIELRVCSCAPAAHQLMQRALFPCAPIFPSLAVDLSLLNFVKSLFLRLPPNVTGWCEALEEFLEGRGYQLGTQEGMRRRFSNALRWYTVLCAQTQQLVQTKIDDCRLPNQVPKPHTSSSSTPSPSPPPSPSPAPRSTAASVQEEEDESPELQYTRASSYLRKRCPLCFGGETMHTDDELPDAIVCCDANFTHKRRKGQSDHDNWTWFHPDTVFVSESTISEMEEHVEACRANGRIRQRRRDGGNGDPEEDICEDGMAVPNSVLDGCQESFTAADEKREKASTKFFRDTGLMAMLCRHDRVLFLANMTSAGEKQHYILALVKELCKHLPKNTTIGLLYDIGCFIHRSCLKHGLIPELMERITFALAVFHAYGHQWPCQLVYHPRKCIGFGLSDGEGCERFWSLLKKLIPPLRVSGYHQCLLVLDEQVKHLDTKSLLGLGTWLNRRWQRCEGMKKEAEEKLLKGGVDIGVLRAEWKAQVITQTKPAPRRTQNAGQKAVEAVLALQKLAETYRAEERDLQKMLFEGDNSIMDTQEKLSAVRQARADIETRTRRLRSTLAVDNRLRLDRLVKDQYLQLRMNARALKMRIRNRVRDRKFEFERLERAYRNVLNDKKLSNHIRAASKRRDPSILKLVSAYNTLVAQIVTLIQAGKVPRGAKAPLLIDRVGLFELDVDDAIWEDVPDDESQDSPALWQSDEKVREGIRFMHQLDRCTEEETHLRKERCALQEWFMEEWECTTRALEIADLQYQLQRYQGKLGRLCSNWQSAIAGVPSSKPLPVSWGLSQVEVGTILAAQVTGSFDLDESADEIVESDNGSDRGEDNAEFIEEIEVQGIINAYNDQSCYLFWILVPQGFGEVPYDNRHMDNVMVRVDLTRGGFGPACPIEARGLFNNK</sequence>
<evidence type="ECO:0000259" key="2">
    <source>
        <dbReference type="Pfam" id="PF18802"/>
    </source>
</evidence>
<evidence type="ECO:0000313" key="3">
    <source>
        <dbReference type="EMBL" id="KAJ3486600.1"/>
    </source>
</evidence>
<feature type="compositionally biased region" description="Low complexity" evidence="1">
    <location>
        <begin position="300"/>
        <end position="310"/>
    </location>
</feature>
<evidence type="ECO:0000256" key="1">
    <source>
        <dbReference type="SAM" id="MobiDB-lite"/>
    </source>
</evidence>
<dbReference type="PANTHER" id="PTHR33096">
    <property type="entry name" value="CXC2 DOMAIN-CONTAINING PROTEIN"/>
    <property type="match status" value="1"/>
</dbReference>
<dbReference type="InterPro" id="IPR040521">
    <property type="entry name" value="KDZ"/>
</dbReference>
<feature type="domain" description="CxC1-like cysteine cluster associated with KDZ transposases" evidence="2">
    <location>
        <begin position="178"/>
        <end position="254"/>
    </location>
</feature>
<dbReference type="Pfam" id="PF18758">
    <property type="entry name" value="KDZ"/>
    <property type="match status" value="1"/>
</dbReference>
<gene>
    <name evidence="3" type="ORF">NLI96_g4116</name>
</gene>
<keyword evidence="4" id="KW-1185">Reference proteome</keyword>